<accession>A0A0L0N8B4</accession>
<organism evidence="1 2">
    <name type="scientific">Tolypocladium ophioglossoides (strain CBS 100239)</name>
    <name type="common">Snaketongue truffleclub</name>
    <name type="synonym">Elaphocordyceps ophioglossoides</name>
    <dbReference type="NCBI Taxonomy" id="1163406"/>
    <lineage>
        <taxon>Eukaryota</taxon>
        <taxon>Fungi</taxon>
        <taxon>Dikarya</taxon>
        <taxon>Ascomycota</taxon>
        <taxon>Pezizomycotina</taxon>
        <taxon>Sordariomycetes</taxon>
        <taxon>Hypocreomycetidae</taxon>
        <taxon>Hypocreales</taxon>
        <taxon>Ophiocordycipitaceae</taxon>
        <taxon>Tolypocladium</taxon>
    </lineage>
</organism>
<dbReference type="EMBL" id="LFRF01000015">
    <property type="protein sequence ID" value="KND90025.1"/>
    <property type="molecule type" value="Genomic_DNA"/>
</dbReference>
<sequence>MARPGRYEATEMLRRAIVQYRQDPTMVEGENAFISTELRTSSAGFAKSRTLEPVRNFMEQHGSHLRSTDYSMHSEDKYVVSREKLKDFAVNTHIRLESGRVVRPPR</sequence>
<reference evidence="1 2" key="1">
    <citation type="journal article" date="2015" name="BMC Genomics">
        <title>The genome of the truffle-parasite Tolypocladium ophioglossoides and the evolution of antifungal peptaibiotics.</title>
        <authorList>
            <person name="Quandt C.A."/>
            <person name="Bushley K.E."/>
            <person name="Spatafora J.W."/>
        </authorList>
    </citation>
    <scope>NUCLEOTIDE SEQUENCE [LARGE SCALE GENOMIC DNA]</scope>
    <source>
        <strain evidence="1 2">CBS 100239</strain>
    </source>
</reference>
<comment type="caution">
    <text evidence="1">The sequence shown here is derived from an EMBL/GenBank/DDBJ whole genome shotgun (WGS) entry which is preliminary data.</text>
</comment>
<dbReference type="Proteomes" id="UP000036947">
    <property type="component" value="Unassembled WGS sequence"/>
</dbReference>
<proteinExistence type="predicted"/>
<name>A0A0L0N8B4_TOLOC</name>
<dbReference type="AlphaFoldDB" id="A0A0L0N8B4"/>
<evidence type="ECO:0000313" key="2">
    <source>
        <dbReference type="Proteomes" id="UP000036947"/>
    </source>
</evidence>
<protein>
    <submittedName>
        <fullName evidence="1">Uncharacterized protein</fullName>
    </submittedName>
</protein>
<keyword evidence="2" id="KW-1185">Reference proteome</keyword>
<gene>
    <name evidence="1" type="ORF">TOPH_05401</name>
</gene>
<evidence type="ECO:0000313" key="1">
    <source>
        <dbReference type="EMBL" id="KND90025.1"/>
    </source>
</evidence>